<dbReference type="InterPro" id="IPR051311">
    <property type="entry name" value="DedA_domain"/>
</dbReference>
<evidence type="ECO:0000256" key="6">
    <source>
        <dbReference type="ARBA" id="ARBA00023136"/>
    </source>
</evidence>
<evidence type="ECO:0000313" key="9">
    <source>
        <dbReference type="EMBL" id="MDQ0151078.1"/>
    </source>
</evidence>
<dbReference type="PANTHER" id="PTHR42709:SF6">
    <property type="entry name" value="UNDECAPRENYL PHOSPHATE TRANSPORTER A"/>
    <property type="match status" value="1"/>
</dbReference>
<dbReference type="Pfam" id="PF09335">
    <property type="entry name" value="VTT_dom"/>
    <property type="match status" value="1"/>
</dbReference>
<organism evidence="9 10">
    <name type="scientific">Eubacterium multiforme</name>
    <dbReference type="NCBI Taxonomy" id="83339"/>
    <lineage>
        <taxon>Bacteria</taxon>
        <taxon>Bacillati</taxon>
        <taxon>Bacillota</taxon>
        <taxon>Clostridia</taxon>
        <taxon>Eubacteriales</taxon>
        <taxon>Eubacteriaceae</taxon>
        <taxon>Eubacterium</taxon>
    </lineage>
</organism>
<gene>
    <name evidence="9" type="ORF">J2S18_003054</name>
</gene>
<keyword evidence="4 7" id="KW-0812">Transmembrane</keyword>
<feature type="transmembrane region" description="Helical" evidence="7">
    <location>
        <begin position="52"/>
        <end position="78"/>
    </location>
</feature>
<evidence type="ECO:0000313" key="10">
    <source>
        <dbReference type="Proteomes" id="UP001228504"/>
    </source>
</evidence>
<comment type="subcellular location">
    <subcellularLocation>
        <location evidence="1">Cell membrane</location>
        <topology evidence="1">Multi-pass membrane protein</topology>
    </subcellularLocation>
</comment>
<proteinExistence type="inferred from homology"/>
<protein>
    <submittedName>
        <fullName evidence="9">Membrane protein DedA with SNARE-associated domain</fullName>
    </submittedName>
</protein>
<comment type="similarity">
    <text evidence="2">Belongs to the DedA family.</text>
</comment>
<dbReference type="Proteomes" id="UP001228504">
    <property type="component" value="Unassembled WGS sequence"/>
</dbReference>
<keyword evidence="3" id="KW-1003">Cell membrane</keyword>
<evidence type="ECO:0000256" key="4">
    <source>
        <dbReference type="ARBA" id="ARBA00022692"/>
    </source>
</evidence>
<evidence type="ECO:0000256" key="2">
    <source>
        <dbReference type="ARBA" id="ARBA00010792"/>
    </source>
</evidence>
<comment type="caution">
    <text evidence="9">The sequence shown here is derived from an EMBL/GenBank/DDBJ whole genome shotgun (WGS) entry which is preliminary data.</text>
</comment>
<feature type="transmembrane region" description="Helical" evidence="7">
    <location>
        <begin position="135"/>
        <end position="154"/>
    </location>
</feature>
<evidence type="ECO:0000256" key="1">
    <source>
        <dbReference type="ARBA" id="ARBA00004651"/>
    </source>
</evidence>
<dbReference type="RefSeq" id="WP_307488038.1">
    <property type="nucleotide sequence ID" value="NZ_JAUSUF010000017.1"/>
</dbReference>
<evidence type="ECO:0000256" key="3">
    <source>
        <dbReference type="ARBA" id="ARBA00022475"/>
    </source>
</evidence>
<dbReference type="PANTHER" id="PTHR42709">
    <property type="entry name" value="ALKALINE PHOSPHATASE LIKE PROTEIN"/>
    <property type="match status" value="1"/>
</dbReference>
<evidence type="ECO:0000256" key="7">
    <source>
        <dbReference type="SAM" id="Phobius"/>
    </source>
</evidence>
<dbReference type="InterPro" id="IPR032816">
    <property type="entry name" value="VTT_dom"/>
</dbReference>
<name>A0ABT9UXN7_9FIRM</name>
<accession>A0ABT9UXN7</accession>
<evidence type="ECO:0000256" key="5">
    <source>
        <dbReference type="ARBA" id="ARBA00022989"/>
    </source>
</evidence>
<evidence type="ECO:0000259" key="8">
    <source>
        <dbReference type="Pfam" id="PF09335"/>
    </source>
</evidence>
<keyword evidence="10" id="KW-1185">Reference proteome</keyword>
<dbReference type="EMBL" id="JAUSUF010000017">
    <property type="protein sequence ID" value="MDQ0151078.1"/>
    <property type="molecule type" value="Genomic_DNA"/>
</dbReference>
<feature type="domain" description="VTT" evidence="8">
    <location>
        <begin position="32"/>
        <end position="154"/>
    </location>
</feature>
<reference evidence="9 10" key="1">
    <citation type="submission" date="2023-07" db="EMBL/GenBank/DDBJ databases">
        <title>Genomic Encyclopedia of Type Strains, Phase IV (KMG-IV): sequencing the most valuable type-strain genomes for metagenomic binning, comparative biology and taxonomic classification.</title>
        <authorList>
            <person name="Goeker M."/>
        </authorList>
    </citation>
    <scope>NUCLEOTIDE SEQUENCE [LARGE SCALE GENOMIC DNA]</scope>
    <source>
        <strain evidence="9 10">DSM 20694</strain>
    </source>
</reference>
<keyword evidence="5 7" id="KW-1133">Transmembrane helix</keyword>
<sequence>MNFLSLIKVFISKYGAISVFFTSMLEYLFVPIPSEVVLPFVGAIYKSNNQNIILVTIIAVLGGSLGSLIMFLLGKYVVIKFVDKLKEKSPKAKVTLEKSERLLYKYRYIGVFLSRIFPLARTVTSIVAGIIGMKLYRFLFFSALGMFLWDFSLIELGTIFTKNSALIDGMVKKYYLIILAILIVILLIFITIKHIKNKKNTSK</sequence>
<feature type="transmembrane region" description="Helical" evidence="7">
    <location>
        <begin position="174"/>
        <end position="192"/>
    </location>
</feature>
<keyword evidence="6 7" id="KW-0472">Membrane</keyword>